<dbReference type="EMBL" id="JAUJLE010000006">
    <property type="protein sequence ID" value="KAK1013238.1"/>
    <property type="molecule type" value="Genomic_DNA"/>
</dbReference>
<evidence type="ECO:0008006" key="5">
    <source>
        <dbReference type="Google" id="ProtNLM"/>
    </source>
</evidence>
<feature type="compositionally biased region" description="Polar residues" evidence="1">
    <location>
        <begin position="349"/>
        <end position="362"/>
    </location>
</feature>
<keyword evidence="4" id="KW-1185">Reference proteome</keyword>
<protein>
    <recommendedName>
        <fullName evidence="5">Glycine zipper domain-containing protein</fullName>
    </recommendedName>
</protein>
<dbReference type="Proteomes" id="UP001175353">
    <property type="component" value="Unassembled WGS sequence"/>
</dbReference>
<evidence type="ECO:0000313" key="2">
    <source>
        <dbReference type="EMBL" id="KAK0327829.1"/>
    </source>
</evidence>
<sequence length="408" mass="43387">MSPGWGCGGRAKRGSKPDVIPFRLDRMKYAVIRAINSACRPVKPCWPPPQWRRHAATSKMFGKSAPKKPAADSNDTAKEDSTESESGETTAKLDDKTDDKSDDKPEKKTLSWWSILTNPSNLSLLNTVFQEVTANTESGEMPTKEQLMKSVDKSKVKMPDQDQLMKTLNDKTPNTPEKDQLMQALAAQQNANGLLQKALSLKDTAMKAMNPQERQKMMQEAYDKEIEANGQSKWARRLQSGPWQGGMGGAGVGGGVGMGIGTVVGALVGGVAALPTTAVGGLVGMGVGGITGPFVKLNQDKAKEIAAREKAKGKSDEEVMETVKTEAGEEVTPEAVENAGGDGAGISETPASSSVTHGQSGHSGAKRTSEKQHSGAKTKTPPARDPNQPRKKPKKLEVRSAKKPAASS</sequence>
<evidence type="ECO:0000313" key="3">
    <source>
        <dbReference type="EMBL" id="KAK1013238.1"/>
    </source>
</evidence>
<organism evidence="3 4">
    <name type="scientific">Friedmanniomyces endolithicus</name>
    <dbReference type="NCBI Taxonomy" id="329885"/>
    <lineage>
        <taxon>Eukaryota</taxon>
        <taxon>Fungi</taxon>
        <taxon>Dikarya</taxon>
        <taxon>Ascomycota</taxon>
        <taxon>Pezizomycotina</taxon>
        <taxon>Dothideomycetes</taxon>
        <taxon>Dothideomycetidae</taxon>
        <taxon>Mycosphaerellales</taxon>
        <taxon>Teratosphaeriaceae</taxon>
        <taxon>Friedmanniomyces</taxon>
    </lineage>
</organism>
<feature type="compositionally biased region" description="Basic and acidic residues" evidence="1">
    <location>
        <begin position="91"/>
        <end position="107"/>
    </location>
</feature>
<feature type="region of interest" description="Disordered" evidence="1">
    <location>
        <begin position="308"/>
        <end position="408"/>
    </location>
</feature>
<accession>A0AAN6L2W7</accession>
<dbReference type="EMBL" id="JASUXU010000002">
    <property type="protein sequence ID" value="KAK0327829.1"/>
    <property type="molecule type" value="Genomic_DNA"/>
</dbReference>
<evidence type="ECO:0000313" key="4">
    <source>
        <dbReference type="Proteomes" id="UP001175353"/>
    </source>
</evidence>
<feature type="region of interest" description="Disordered" evidence="1">
    <location>
        <begin position="43"/>
        <end position="107"/>
    </location>
</feature>
<comment type="caution">
    <text evidence="3">The sequence shown here is derived from an EMBL/GenBank/DDBJ whole genome shotgun (WGS) entry which is preliminary data.</text>
</comment>
<reference evidence="3" key="2">
    <citation type="submission" date="2023-06" db="EMBL/GenBank/DDBJ databases">
        <title>Black Yeasts Isolated from many extreme environments.</title>
        <authorList>
            <person name="Coleine C."/>
            <person name="Stajich J.E."/>
            <person name="Selbmann L."/>
        </authorList>
    </citation>
    <scope>NUCLEOTIDE SEQUENCE</scope>
    <source>
        <strain evidence="3">CCFEE 5200</strain>
    </source>
</reference>
<name>A0AAN6L2W7_9PEZI</name>
<gene>
    <name evidence="2" type="ORF">LTR82_001346</name>
    <name evidence="3" type="ORF">LTR91_001550</name>
</gene>
<feature type="compositionally biased region" description="Basic and acidic residues" evidence="1">
    <location>
        <begin position="308"/>
        <end position="327"/>
    </location>
</feature>
<reference evidence="2" key="1">
    <citation type="submission" date="2021-12" db="EMBL/GenBank/DDBJ databases">
        <title>Black yeast isolated from Biological Soil Crust.</title>
        <authorList>
            <person name="Kurbessoian T."/>
        </authorList>
    </citation>
    <scope>NUCLEOTIDE SEQUENCE</scope>
    <source>
        <strain evidence="2">CCFEE 5208</strain>
    </source>
</reference>
<evidence type="ECO:0000256" key="1">
    <source>
        <dbReference type="SAM" id="MobiDB-lite"/>
    </source>
</evidence>
<dbReference type="Proteomes" id="UP001168146">
    <property type="component" value="Unassembled WGS sequence"/>
</dbReference>
<dbReference type="AlphaFoldDB" id="A0AAN6L2W7"/>
<proteinExistence type="predicted"/>